<dbReference type="InParanoid" id="G0MN60"/>
<evidence type="ECO:0000256" key="1">
    <source>
        <dbReference type="ARBA" id="ARBA00001971"/>
    </source>
</evidence>
<evidence type="ECO:0000256" key="2">
    <source>
        <dbReference type="ARBA" id="ARBA00010617"/>
    </source>
</evidence>
<dbReference type="FunFam" id="1.10.630.10:FF:000182">
    <property type="entry name" value="Cytochrome P450 3A4"/>
    <property type="match status" value="1"/>
</dbReference>
<accession>G0MN60</accession>
<evidence type="ECO:0000256" key="4">
    <source>
        <dbReference type="ARBA" id="ARBA00022723"/>
    </source>
</evidence>
<dbReference type="GO" id="GO:0020037">
    <property type="term" value="F:heme binding"/>
    <property type="evidence" value="ECO:0007669"/>
    <property type="project" value="InterPro"/>
</dbReference>
<evidence type="ECO:0000256" key="8">
    <source>
        <dbReference type="PIRSR" id="PIRSR602401-1"/>
    </source>
</evidence>
<keyword evidence="5 9" id="KW-0560">Oxidoreductase</keyword>
<keyword evidence="12" id="KW-1185">Reference proteome</keyword>
<dbReference type="PANTHER" id="PTHR24292:SF102">
    <property type="entry name" value="CYTOCHROME P450 FAMILY-RELATED"/>
    <property type="match status" value="1"/>
</dbReference>
<comment type="similarity">
    <text evidence="2 9">Belongs to the cytochrome P450 family.</text>
</comment>
<dbReference type="HOGENOM" id="CLU_001570_5_2_1"/>
<keyword evidence="10" id="KW-0472">Membrane</keyword>
<keyword evidence="4 8" id="KW-0479">Metal-binding</keyword>
<dbReference type="PANTHER" id="PTHR24292">
    <property type="entry name" value="CYTOCHROME P450"/>
    <property type="match status" value="1"/>
</dbReference>
<dbReference type="STRING" id="135651.G0MN60"/>
<dbReference type="eggNOG" id="KOG0158">
    <property type="taxonomic scope" value="Eukaryota"/>
</dbReference>
<feature type="transmembrane region" description="Helical" evidence="10">
    <location>
        <begin position="6"/>
        <end position="28"/>
    </location>
</feature>
<keyword evidence="6 8" id="KW-0408">Iron</keyword>
<evidence type="ECO:0000256" key="7">
    <source>
        <dbReference type="ARBA" id="ARBA00023033"/>
    </source>
</evidence>
<name>G0MN60_CAEBE</name>
<dbReference type="InterPro" id="IPR001128">
    <property type="entry name" value="Cyt_P450"/>
</dbReference>
<dbReference type="InterPro" id="IPR017972">
    <property type="entry name" value="Cyt_P450_CS"/>
</dbReference>
<keyword evidence="7 9" id="KW-0503">Monooxygenase</keyword>
<reference evidence="12" key="1">
    <citation type="submission" date="2011-07" db="EMBL/GenBank/DDBJ databases">
        <authorList>
            <consortium name="Caenorhabditis brenneri Sequencing and Analysis Consortium"/>
            <person name="Wilson R.K."/>
        </authorList>
    </citation>
    <scope>NUCLEOTIDE SEQUENCE [LARGE SCALE GENOMIC DNA]</scope>
    <source>
        <strain evidence="12">PB2801</strain>
    </source>
</reference>
<evidence type="ECO:0000256" key="3">
    <source>
        <dbReference type="ARBA" id="ARBA00022617"/>
    </source>
</evidence>
<dbReference type="SUPFAM" id="SSF48264">
    <property type="entry name" value="Cytochrome P450"/>
    <property type="match status" value="1"/>
</dbReference>
<comment type="cofactor">
    <cofactor evidence="1 8">
        <name>heme</name>
        <dbReference type="ChEBI" id="CHEBI:30413"/>
    </cofactor>
</comment>
<protein>
    <submittedName>
        <fullName evidence="11">Uncharacterized protein</fullName>
    </submittedName>
</protein>
<organism evidence="12">
    <name type="scientific">Caenorhabditis brenneri</name>
    <name type="common">Nematode worm</name>
    <dbReference type="NCBI Taxonomy" id="135651"/>
    <lineage>
        <taxon>Eukaryota</taxon>
        <taxon>Metazoa</taxon>
        <taxon>Ecdysozoa</taxon>
        <taxon>Nematoda</taxon>
        <taxon>Chromadorea</taxon>
        <taxon>Rhabditida</taxon>
        <taxon>Rhabditina</taxon>
        <taxon>Rhabditomorpha</taxon>
        <taxon>Rhabditoidea</taxon>
        <taxon>Rhabditidae</taxon>
        <taxon>Peloderinae</taxon>
        <taxon>Caenorhabditis</taxon>
    </lineage>
</organism>
<dbReference type="Pfam" id="PF00067">
    <property type="entry name" value="p450"/>
    <property type="match status" value="1"/>
</dbReference>
<dbReference type="CDD" id="cd11055">
    <property type="entry name" value="CYP3A-like"/>
    <property type="match status" value="1"/>
</dbReference>
<dbReference type="PRINTS" id="PR00463">
    <property type="entry name" value="EP450I"/>
</dbReference>
<evidence type="ECO:0000256" key="5">
    <source>
        <dbReference type="ARBA" id="ARBA00023002"/>
    </source>
</evidence>
<evidence type="ECO:0000313" key="11">
    <source>
        <dbReference type="EMBL" id="EGT38282.1"/>
    </source>
</evidence>
<gene>
    <name evidence="11" type="ORF">CAEBREN_29409</name>
</gene>
<dbReference type="GO" id="GO:0016705">
    <property type="term" value="F:oxidoreductase activity, acting on paired donors, with incorporation or reduction of molecular oxygen"/>
    <property type="evidence" value="ECO:0007669"/>
    <property type="project" value="InterPro"/>
</dbReference>
<dbReference type="AlphaFoldDB" id="G0MN60"/>
<keyword evidence="10" id="KW-0812">Transmembrane</keyword>
<dbReference type="InterPro" id="IPR002401">
    <property type="entry name" value="Cyt_P450_E_grp-I"/>
</dbReference>
<evidence type="ECO:0000313" key="12">
    <source>
        <dbReference type="Proteomes" id="UP000008068"/>
    </source>
</evidence>
<proteinExistence type="inferred from homology"/>
<dbReference type="Gene3D" id="1.10.630.10">
    <property type="entry name" value="Cytochrome P450"/>
    <property type="match status" value="1"/>
</dbReference>
<dbReference type="GO" id="GO:0004497">
    <property type="term" value="F:monooxygenase activity"/>
    <property type="evidence" value="ECO:0007669"/>
    <property type="project" value="UniProtKB-KW"/>
</dbReference>
<keyword evidence="3 8" id="KW-0349">Heme</keyword>
<dbReference type="InterPro" id="IPR050476">
    <property type="entry name" value="Insect_CytP450_Detox"/>
</dbReference>
<sequence length="517" mass="59303">MVFVILVTILTAFVGVLSYFLYHWSFWIRRGVPGPRGFPIIGICNITYNGDYPPFLRIKEWGKKYGPIFGFTEGIKKTLVISDPDLVQEVFVKQFDNFYGRKLNAIHGDPEKDKRVSLFAAQGYKWKRLRTISSPTFSNNSLRKVTSTIEECALELVRHIEEHTAGGEQIDMLHFYQEFTLDVIGRIAMGQPDSQMFKNPLFPHVRSIFGESRQKLFMIGAISPIMIDIMKWFIVNVLPKKQNESNVIWSTVESAVRRRMEERADPDRLYPEEPQDFIDLFLDAKSDEMMDSIGNEGYSIRNHKISKTLTTDEIIAQCTVFIIAGFDTTALSLSFTTYLLATHPEIQKKLQEEVDQECPDPEISFDQLSKLKYMECVMKETLRLYPLAAPANSRTCMKGTVIGDGVRIEKGVHVVANTWAIHTNPKIWGEDAEEFKPERWLSNTDHFLQKGGYLPFGLGPRQCIGMRLAYMEEKLLLAHILRKYTFETGAKTVIPMKLVGRATTQPTSVWMLLRPRD</sequence>
<keyword evidence="10" id="KW-1133">Transmembrane helix</keyword>
<dbReference type="InterPro" id="IPR036396">
    <property type="entry name" value="Cyt_P450_sf"/>
</dbReference>
<feature type="binding site" description="axial binding residue" evidence="8">
    <location>
        <position position="463"/>
    </location>
    <ligand>
        <name>heme</name>
        <dbReference type="ChEBI" id="CHEBI:30413"/>
    </ligand>
    <ligandPart>
        <name>Fe</name>
        <dbReference type="ChEBI" id="CHEBI:18248"/>
    </ligandPart>
</feature>
<dbReference type="Proteomes" id="UP000008068">
    <property type="component" value="Unassembled WGS sequence"/>
</dbReference>
<dbReference type="GO" id="GO:0005506">
    <property type="term" value="F:iron ion binding"/>
    <property type="evidence" value="ECO:0007669"/>
    <property type="project" value="InterPro"/>
</dbReference>
<evidence type="ECO:0000256" key="9">
    <source>
        <dbReference type="RuleBase" id="RU000461"/>
    </source>
</evidence>
<dbReference type="EMBL" id="GL379803">
    <property type="protein sequence ID" value="EGT38282.1"/>
    <property type="molecule type" value="Genomic_DNA"/>
</dbReference>
<dbReference type="OrthoDB" id="2789670at2759"/>
<evidence type="ECO:0000256" key="6">
    <source>
        <dbReference type="ARBA" id="ARBA00023004"/>
    </source>
</evidence>
<dbReference type="PROSITE" id="PS00086">
    <property type="entry name" value="CYTOCHROME_P450"/>
    <property type="match status" value="1"/>
</dbReference>
<evidence type="ECO:0000256" key="10">
    <source>
        <dbReference type="SAM" id="Phobius"/>
    </source>
</evidence>
<dbReference type="PRINTS" id="PR00385">
    <property type="entry name" value="P450"/>
</dbReference>